<dbReference type="EMBL" id="KZ084159">
    <property type="protein sequence ID" value="OSC97011.1"/>
    <property type="molecule type" value="Genomic_DNA"/>
</dbReference>
<gene>
    <name evidence="1" type="ORF">PYCCODRAFT_1200868</name>
</gene>
<keyword evidence="2" id="KW-1185">Reference proteome</keyword>
<proteinExistence type="predicted"/>
<dbReference type="Proteomes" id="UP000193067">
    <property type="component" value="Unassembled WGS sequence"/>
</dbReference>
<accession>A0A1Y2IAS0</accession>
<evidence type="ECO:0000313" key="2">
    <source>
        <dbReference type="Proteomes" id="UP000193067"/>
    </source>
</evidence>
<dbReference type="AlphaFoldDB" id="A0A1Y2IAS0"/>
<name>A0A1Y2IAS0_TRAC3</name>
<sequence>MGTLCSILLRRCVRVPTSRLHSAQYPAGQSGRVVRHVRGSTLLRAGSRHQIKPRLGRLHNVGHGGAGRLGAEPPLQSQCWSRRISVQPGRIHWTPTFAEMSDIPRVAHTLRRTRGRAVTKVAKAGSPPAGALFWGARPSVIKSHWTCRHRSHNTSLDRIASVTARSGARCRRLDE</sequence>
<organism evidence="1 2">
    <name type="scientific">Trametes coccinea (strain BRFM310)</name>
    <name type="common">Pycnoporus coccineus</name>
    <dbReference type="NCBI Taxonomy" id="1353009"/>
    <lineage>
        <taxon>Eukaryota</taxon>
        <taxon>Fungi</taxon>
        <taxon>Dikarya</taxon>
        <taxon>Basidiomycota</taxon>
        <taxon>Agaricomycotina</taxon>
        <taxon>Agaricomycetes</taxon>
        <taxon>Polyporales</taxon>
        <taxon>Polyporaceae</taxon>
        <taxon>Trametes</taxon>
    </lineage>
</organism>
<evidence type="ECO:0000313" key="1">
    <source>
        <dbReference type="EMBL" id="OSC97011.1"/>
    </source>
</evidence>
<protein>
    <submittedName>
        <fullName evidence="1">Uncharacterized protein</fullName>
    </submittedName>
</protein>
<reference evidence="1 2" key="1">
    <citation type="journal article" date="2015" name="Biotechnol. Biofuels">
        <title>Enhanced degradation of softwood versus hardwood by the white-rot fungus Pycnoporus coccineus.</title>
        <authorList>
            <person name="Couturier M."/>
            <person name="Navarro D."/>
            <person name="Chevret D."/>
            <person name="Henrissat B."/>
            <person name="Piumi F."/>
            <person name="Ruiz-Duenas F.J."/>
            <person name="Martinez A.T."/>
            <person name="Grigoriev I.V."/>
            <person name="Riley R."/>
            <person name="Lipzen A."/>
            <person name="Berrin J.G."/>
            <person name="Master E.R."/>
            <person name="Rosso M.N."/>
        </authorList>
    </citation>
    <scope>NUCLEOTIDE SEQUENCE [LARGE SCALE GENOMIC DNA]</scope>
    <source>
        <strain evidence="1 2">BRFM310</strain>
    </source>
</reference>